<reference evidence="1" key="1">
    <citation type="submission" date="2022-03" db="EMBL/GenBank/DDBJ databases">
        <authorList>
            <person name="Tunstrom K."/>
        </authorList>
    </citation>
    <scope>NUCLEOTIDE SEQUENCE</scope>
</reference>
<evidence type="ECO:0000313" key="1">
    <source>
        <dbReference type="EMBL" id="CAH2091897.1"/>
    </source>
</evidence>
<sequence length="388" mass="45462">MNKCKRYNTREPRKIMKVKPSKYESAETIHNNKKYWSSVFDELAEVDKRPMREKEINFLSEMLPSELCAKVCNILHINVKSKESKEIEVTKEKMTRRLIKESLLSYRKTIHINRELESDTDVEFISSDEEEKKAPNIHREFLQKSVREQISWATHYLEPEKEDEKSLVKKADDLTDRIAQNFCDYMKQLGGDQQSQLFTPKAIKELFQVEFDTHVARSLQVVPKELPTVEERIADVTENPEKSKFAALGREISKDIKAECKGDRLCAFNRSLPNKEQWRAPRNDTKNMWRSARHVPKDLVTLKTVWEGITNLRSVKEYCRWMIGHPEYRRAPYLRSLGMFDSTVLDARLTFELQQQMSPSLTPSTNGPGHIEHIRRRLSELSETTAND</sequence>
<proteinExistence type="predicted"/>
<protein>
    <submittedName>
        <fullName evidence="1">Uncharacterized protein</fullName>
    </submittedName>
</protein>
<dbReference type="AlphaFoldDB" id="A0AAU9U2A4"/>
<dbReference type="EMBL" id="CAKOGL010000011">
    <property type="protein sequence ID" value="CAH2091897.1"/>
    <property type="molecule type" value="Genomic_DNA"/>
</dbReference>
<gene>
    <name evidence="1" type="ORF">EEDITHA_LOCUS7713</name>
</gene>
<evidence type="ECO:0000313" key="2">
    <source>
        <dbReference type="Proteomes" id="UP001153954"/>
    </source>
</evidence>
<comment type="caution">
    <text evidence="1">The sequence shown here is derived from an EMBL/GenBank/DDBJ whole genome shotgun (WGS) entry which is preliminary data.</text>
</comment>
<dbReference type="Proteomes" id="UP001153954">
    <property type="component" value="Unassembled WGS sequence"/>
</dbReference>
<keyword evidence="2" id="KW-1185">Reference proteome</keyword>
<organism evidence="1 2">
    <name type="scientific">Euphydryas editha</name>
    <name type="common">Edith's checkerspot</name>
    <dbReference type="NCBI Taxonomy" id="104508"/>
    <lineage>
        <taxon>Eukaryota</taxon>
        <taxon>Metazoa</taxon>
        <taxon>Ecdysozoa</taxon>
        <taxon>Arthropoda</taxon>
        <taxon>Hexapoda</taxon>
        <taxon>Insecta</taxon>
        <taxon>Pterygota</taxon>
        <taxon>Neoptera</taxon>
        <taxon>Endopterygota</taxon>
        <taxon>Lepidoptera</taxon>
        <taxon>Glossata</taxon>
        <taxon>Ditrysia</taxon>
        <taxon>Papilionoidea</taxon>
        <taxon>Nymphalidae</taxon>
        <taxon>Nymphalinae</taxon>
        <taxon>Euphydryas</taxon>
    </lineage>
</organism>
<accession>A0AAU9U2A4</accession>
<name>A0AAU9U2A4_EUPED</name>